<dbReference type="EMBL" id="LS974202">
    <property type="protein sequence ID" value="SSC11465.1"/>
    <property type="molecule type" value="Genomic_DNA"/>
</dbReference>
<evidence type="ECO:0000313" key="2">
    <source>
        <dbReference type="Proteomes" id="UP000250796"/>
    </source>
</evidence>
<proteinExistence type="predicted"/>
<evidence type="ECO:0000313" key="1">
    <source>
        <dbReference type="EMBL" id="SSC11465.1"/>
    </source>
</evidence>
<protein>
    <submittedName>
        <fullName evidence="1">Transcriptional regulator, TetR family</fullName>
    </submittedName>
</protein>
<gene>
    <name evidence="1" type="ORF">MESINF_0016</name>
</gene>
<dbReference type="AlphaFoldDB" id="A0A7Z7LCD8"/>
<dbReference type="RefSeq" id="WP_231936781.1">
    <property type="nucleotide sequence ID" value="NZ_LS974202.1"/>
</dbReference>
<dbReference type="KEGG" id="minf:MESINF_0016"/>
<organism evidence="1 2">
    <name type="scientific">Mesotoga infera</name>
    <dbReference type="NCBI Taxonomy" id="1236046"/>
    <lineage>
        <taxon>Bacteria</taxon>
        <taxon>Thermotogati</taxon>
        <taxon>Thermotogota</taxon>
        <taxon>Thermotogae</taxon>
        <taxon>Kosmotogales</taxon>
        <taxon>Kosmotogaceae</taxon>
        <taxon>Mesotoga</taxon>
    </lineage>
</organism>
<sequence length="178" mass="20805">MKDATTIAMDFVHTGIVQMIRDGKLDIETDRLRFIDGGAVRDFFRKVMNYYERSLDFVLEKRAVIRILMLESLKDSKHHNDLFRFMELTGDGEDNPVFKTIYEADRDFTYSGDMSVFKFFFSIIPLINFAAHYEEYKAISSMSDSELKESFLRSFKIIFASLISGSEILLRNDKTRDI</sequence>
<keyword evidence="2" id="KW-1185">Reference proteome</keyword>
<reference evidence="1 2" key="1">
    <citation type="submission" date="2017-01" db="EMBL/GenBank/DDBJ databases">
        <authorList>
            <person name="Erauso G."/>
        </authorList>
    </citation>
    <scope>NUCLEOTIDE SEQUENCE [LARGE SCALE GENOMIC DNA]</scope>
    <source>
        <strain evidence="1">MESINF1</strain>
    </source>
</reference>
<accession>A0A7Z7LCD8</accession>
<name>A0A7Z7LCD8_9BACT</name>
<dbReference type="Proteomes" id="UP000250796">
    <property type="component" value="Chromosome MESINF"/>
</dbReference>